<dbReference type="GO" id="GO:0003735">
    <property type="term" value="F:structural constituent of ribosome"/>
    <property type="evidence" value="ECO:0007669"/>
    <property type="project" value="TreeGrafter"/>
</dbReference>
<reference evidence="3 4" key="1">
    <citation type="submission" date="2017-06" db="EMBL/GenBank/DDBJ databases">
        <authorList>
            <person name="Kim H.J."/>
            <person name="Triplett B.A."/>
        </authorList>
    </citation>
    <scope>NUCLEOTIDE SEQUENCE [LARGE SCALE GENOMIC DNA]</scope>
    <source>
        <strain evidence="3 4">CGMCC 4.1858</strain>
    </source>
</reference>
<feature type="region of interest" description="Disordered" evidence="1">
    <location>
        <begin position="312"/>
        <end position="333"/>
    </location>
</feature>
<dbReference type="OrthoDB" id="3660195at2"/>
<dbReference type="InterPro" id="IPR050437">
    <property type="entry name" value="Ribos_protein_bS1-like"/>
</dbReference>
<dbReference type="Pfam" id="PF00575">
    <property type="entry name" value="S1"/>
    <property type="match status" value="1"/>
</dbReference>
<protein>
    <submittedName>
        <fullName evidence="3">S1 RNA binding domain-containing protein</fullName>
    </submittedName>
</protein>
<keyword evidence="4" id="KW-1185">Reference proteome</keyword>
<dbReference type="RefSeq" id="WP_089225720.1">
    <property type="nucleotide sequence ID" value="NZ_FZOF01000011.1"/>
</dbReference>
<evidence type="ECO:0000313" key="4">
    <source>
        <dbReference type="Proteomes" id="UP000198280"/>
    </source>
</evidence>
<name>A0A239IVZ8_9ACTN</name>
<dbReference type="Proteomes" id="UP000198280">
    <property type="component" value="Unassembled WGS sequence"/>
</dbReference>
<dbReference type="Gene3D" id="2.40.50.140">
    <property type="entry name" value="Nucleic acid-binding proteins"/>
    <property type="match status" value="1"/>
</dbReference>
<dbReference type="SMART" id="SM00316">
    <property type="entry name" value="S1"/>
    <property type="match status" value="2"/>
</dbReference>
<dbReference type="GO" id="GO:0006412">
    <property type="term" value="P:translation"/>
    <property type="evidence" value="ECO:0007669"/>
    <property type="project" value="TreeGrafter"/>
</dbReference>
<dbReference type="SUPFAM" id="SSF50249">
    <property type="entry name" value="Nucleic acid-binding proteins"/>
    <property type="match status" value="1"/>
</dbReference>
<feature type="domain" description="S1 motif" evidence="2">
    <location>
        <begin position="252"/>
        <end position="315"/>
    </location>
</feature>
<dbReference type="InterPro" id="IPR003029">
    <property type="entry name" value="S1_domain"/>
</dbReference>
<dbReference type="InterPro" id="IPR012340">
    <property type="entry name" value="NA-bd_OB-fold"/>
</dbReference>
<dbReference type="PROSITE" id="PS50126">
    <property type="entry name" value="S1"/>
    <property type="match status" value="1"/>
</dbReference>
<sequence length="427" mass="46273">MHEIRLTRDEQPIPGTVLYIGPFGTKALQDGTSFDFDWLYTEVVSATIREAGMKPVRADSVYGPASVLDAVWRAIQQAEAVVCDFSCRAPNVAMEYMAAKLIGKRMVYLSQSAEDIPSDIRGLRHIPYSNSYADMSHMRDELRVQLKAVCEEPVQEMALIPMATGGTVPARAQVVSVSREFVVVRGDDGAHGVLGGEDVDWARIVPDMTRLYNVGDRLDGAFEMSPSGGAKYTLLTGRPNPWQELATTHPVGRAFTGTVHSVREAGVFVRVAGPLNGLVPRSALPPGFHTVPGARLQVAVTEIEARRRRITLHLDGPAPQGTSPAAPQGRADSGPVLAVGDRLEGEVVKVAPEGQGGYLLLSVEGRRRPVFLHCSAMTAELRRDLNAGGVDRGEVLDVEITHIDLERDRISVRDIADLDDQEPATAT</sequence>
<evidence type="ECO:0000256" key="1">
    <source>
        <dbReference type="SAM" id="MobiDB-lite"/>
    </source>
</evidence>
<organism evidence="3 4">
    <name type="scientific">Actinacidiphila glaucinigra</name>
    <dbReference type="NCBI Taxonomy" id="235986"/>
    <lineage>
        <taxon>Bacteria</taxon>
        <taxon>Bacillati</taxon>
        <taxon>Actinomycetota</taxon>
        <taxon>Actinomycetes</taxon>
        <taxon>Kitasatosporales</taxon>
        <taxon>Streptomycetaceae</taxon>
        <taxon>Actinacidiphila</taxon>
    </lineage>
</organism>
<proteinExistence type="predicted"/>
<dbReference type="AlphaFoldDB" id="A0A239IVZ8"/>
<evidence type="ECO:0000313" key="3">
    <source>
        <dbReference type="EMBL" id="SNS96594.1"/>
    </source>
</evidence>
<dbReference type="EMBL" id="FZOF01000011">
    <property type="protein sequence ID" value="SNS96594.1"/>
    <property type="molecule type" value="Genomic_DNA"/>
</dbReference>
<gene>
    <name evidence="3" type="ORF">SAMN05216252_111106</name>
</gene>
<dbReference type="PANTHER" id="PTHR10724">
    <property type="entry name" value="30S RIBOSOMAL PROTEIN S1"/>
    <property type="match status" value="1"/>
</dbReference>
<evidence type="ECO:0000259" key="2">
    <source>
        <dbReference type="PROSITE" id="PS50126"/>
    </source>
</evidence>
<accession>A0A239IVZ8</accession>
<dbReference type="GO" id="GO:0003729">
    <property type="term" value="F:mRNA binding"/>
    <property type="evidence" value="ECO:0007669"/>
    <property type="project" value="TreeGrafter"/>
</dbReference>